<dbReference type="SUPFAM" id="SSF81624">
    <property type="entry name" value="N-terminal domain of MutM-like DNA repair proteins"/>
    <property type="match status" value="1"/>
</dbReference>
<dbReference type="EC" id="4.2.99.18" evidence="2"/>
<evidence type="ECO:0000256" key="4">
    <source>
        <dbReference type="ARBA" id="ARBA00022763"/>
    </source>
</evidence>
<dbReference type="GO" id="GO:0000703">
    <property type="term" value="F:oxidized pyrimidine nucleobase lesion DNA N-glycosylase activity"/>
    <property type="evidence" value="ECO:0007669"/>
    <property type="project" value="TreeGrafter"/>
</dbReference>
<accession>A0A849BSK4</accession>
<dbReference type="PROSITE" id="PS51068">
    <property type="entry name" value="FPG_CAT"/>
    <property type="match status" value="1"/>
</dbReference>
<sequence>MPEGDTVLRTARRLDAALAGRVLRSADLRWPTLAAADLSGQVVREVVARGKHLLARTDAGVTLHSHLRMDGSWHVQRTPPPAGAGPGRAPRLRGGSAEGVRAVLVTDDWTAVGHRLGMLDLVPTAEEDGLVGHLGPDLLADDWDIDDGSTDGAGAAVAALVADGDREVGAALLDQRLVAGIGTFWMSETLFLRGVSPWAAVRDVPDVAGLLARTRRMMRAAADAREPVQTTTGDTRPGRNRYVHARSGLPCLRCGTTVRVAPLGSGPTARSAFSCPVCQPGPRPTDDGRPQAPLGHDRRGGAPARRRGTSPRA</sequence>
<dbReference type="AlphaFoldDB" id="A0A849BSK4"/>
<dbReference type="InterPro" id="IPR010979">
    <property type="entry name" value="Ribosomal_uS13-like_H2TH"/>
</dbReference>
<dbReference type="EMBL" id="JABEMA010000395">
    <property type="protein sequence ID" value="NNH24545.1"/>
    <property type="molecule type" value="Genomic_DNA"/>
</dbReference>
<evidence type="ECO:0000256" key="14">
    <source>
        <dbReference type="SAM" id="MobiDB-lite"/>
    </source>
</evidence>
<dbReference type="InterPro" id="IPR012319">
    <property type="entry name" value="FPG_cat"/>
</dbReference>
<evidence type="ECO:0000256" key="11">
    <source>
        <dbReference type="ARBA" id="ARBA00023268"/>
    </source>
</evidence>
<dbReference type="PROSITE" id="PS51066">
    <property type="entry name" value="ZF_FPG_2"/>
    <property type="match status" value="1"/>
</dbReference>
<evidence type="ECO:0000259" key="16">
    <source>
        <dbReference type="PROSITE" id="PS51068"/>
    </source>
</evidence>
<keyword evidence="8" id="KW-0238">DNA-binding</keyword>
<keyword evidence="10" id="KW-0456">Lyase</keyword>
<evidence type="ECO:0000256" key="12">
    <source>
        <dbReference type="ARBA" id="ARBA00023295"/>
    </source>
</evidence>
<feature type="region of interest" description="Disordered" evidence="14">
    <location>
        <begin position="265"/>
        <end position="313"/>
    </location>
</feature>
<dbReference type="GO" id="GO:0008270">
    <property type="term" value="F:zinc ion binding"/>
    <property type="evidence" value="ECO:0007669"/>
    <property type="project" value="UniProtKB-KW"/>
</dbReference>
<evidence type="ECO:0000256" key="1">
    <source>
        <dbReference type="ARBA" id="ARBA00009409"/>
    </source>
</evidence>
<protein>
    <recommendedName>
        <fullName evidence="2">DNA-(apurinic or apyrimidinic site) lyase</fullName>
        <ecNumber evidence="2">4.2.99.18</ecNumber>
    </recommendedName>
</protein>
<dbReference type="Gene3D" id="3.20.190.10">
    <property type="entry name" value="MutM-like, N-terminal"/>
    <property type="match status" value="1"/>
</dbReference>
<keyword evidence="18" id="KW-1185">Reference proteome</keyword>
<evidence type="ECO:0000313" key="17">
    <source>
        <dbReference type="EMBL" id="NNH24545.1"/>
    </source>
</evidence>
<evidence type="ECO:0000256" key="9">
    <source>
        <dbReference type="ARBA" id="ARBA00023204"/>
    </source>
</evidence>
<evidence type="ECO:0000256" key="8">
    <source>
        <dbReference type="ARBA" id="ARBA00023125"/>
    </source>
</evidence>
<dbReference type="CDD" id="cd08971">
    <property type="entry name" value="AcNei2_N"/>
    <property type="match status" value="1"/>
</dbReference>
<feature type="region of interest" description="Disordered" evidence="14">
    <location>
        <begin position="221"/>
        <end position="241"/>
    </location>
</feature>
<feature type="compositionally biased region" description="Basic residues" evidence="14">
    <location>
        <begin position="304"/>
        <end position="313"/>
    </location>
</feature>
<evidence type="ECO:0000256" key="3">
    <source>
        <dbReference type="ARBA" id="ARBA00022723"/>
    </source>
</evidence>
<keyword evidence="9" id="KW-0234">DNA repair</keyword>
<evidence type="ECO:0000313" key="18">
    <source>
        <dbReference type="Proteomes" id="UP000555552"/>
    </source>
</evidence>
<evidence type="ECO:0000259" key="15">
    <source>
        <dbReference type="PROSITE" id="PS51066"/>
    </source>
</evidence>
<dbReference type="PANTHER" id="PTHR42697:SF1">
    <property type="entry name" value="ENDONUCLEASE 8"/>
    <property type="match status" value="1"/>
</dbReference>
<comment type="similarity">
    <text evidence="1">Belongs to the FPG family.</text>
</comment>
<feature type="domain" description="Formamidopyrimidine-DNA glycosylase catalytic" evidence="16">
    <location>
        <begin position="2"/>
        <end position="99"/>
    </location>
</feature>
<dbReference type="Pfam" id="PF01149">
    <property type="entry name" value="Fapy_DNA_glyco"/>
    <property type="match status" value="1"/>
</dbReference>
<keyword evidence="3" id="KW-0479">Metal-binding</keyword>
<gene>
    <name evidence="17" type="ORF">HLB09_15915</name>
</gene>
<dbReference type="GO" id="GO:0006284">
    <property type="term" value="P:base-excision repair"/>
    <property type="evidence" value="ECO:0007669"/>
    <property type="project" value="InterPro"/>
</dbReference>
<dbReference type="Gene3D" id="1.10.8.50">
    <property type="match status" value="1"/>
</dbReference>
<proteinExistence type="inferred from homology"/>
<evidence type="ECO:0000256" key="2">
    <source>
        <dbReference type="ARBA" id="ARBA00012720"/>
    </source>
</evidence>
<dbReference type="SUPFAM" id="SSF57716">
    <property type="entry name" value="Glucocorticoid receptor-like (DNA-binding domain)"/>
    <property type="match status" value="1"/>
</dbReference>
<dbReference type="GO" id="GO:0140078">
    <property type="term" value="F:class I DNA-(apurinic or apyrimidinic site) endonuclease activity"/>
    <property type="evidence" value="ECO:0007669"/>
    <property type="project" value="UniProtKB-EC"/>
</dbReference>
<dbReference type="RefSeq" id="WP_171204282.1">
    <property type="nucleotide sequence ID" value="NZ_BAAANP010000013.1"/>
</dbReference>
<keyword evidence="7" id="KW-0862">Zinc</keyword>
<keyword evidence="12" id="KW-0326">Glycosidase</keyword>
<evidence type="ECO:0000256" key="10">
    <source>
        <dbReference type="ARBA" id="ARBA00023239"/>
    </source>
</evidence>
<keyword evidence="5 13" id="KW-0863">Zinc-finger</keyword>
<dbReference type="GO" id="GO:0003684">
    <property type="term" value="F:damaged DNA binding"/>
    <property type="evidence" value="ECO:0007669"/>
    <property type="project" value="InterPro"/>
</dbReference>
<dbReference type="SUPFAM" id="SSF46946">
    <property type="entry name" value="S13-like H2TH domain"/>
    <property type="match status" value="1"/>
</dbReference>
<feature type="region of interest" description="Disordered" evidence="14">
    <location>
        <begin position="75"/>
        <end position="94"/>
    </location>
</feature>
<feature type="compositionally biased region" description="Basic and acidic residues" evidence="14">
    <location>
        <begin position="284"/>
        <end position="300"/>
    </location>
</feature>
<dbReference type="InterPro" id="IPR044090">
    <property type="entry name" value="Nei2_N"/>
</dbReference>
<comment type="caution">
    <text evidence="17">The sequence shown here is derived from an EMBL/GenBank/DDBJ whole genome shotgun (WGS) entry which is preliminary data.</text>
</comment>
<evidence type="ECO:0000256" key="6">
    <source>
        <dbReference type="ARBA" id="ARBA00022801"/>
    </source>
</evidence>
<keyword evidence="4" id="KW-0227">DNA damage</keyword>
<keyword evidence="6" id="KW-0378">Hydrolase</keyword>
<dbReference type="InterPro" id="IPR015886">
    <property type="entry name" value="H2TH_FPG"/>
</dbReference>
<organism evidence="17 18">
    <name type="scientific">Pseudokineococcus marinus</name>
    <dbReference type="NCBI Taxonomy" id="351215"/>
    <lineage>
        <taxon>Bacteria</taxon>
        <taxon>Bacillati</taxon>
        <taxon>Actinomycetota</taxon>
        <taxon>Actinomycetes</taxon>
        <taxon>Kineosporiales</taxon>
        <taxon>Kineosporiaceae</taxon>
        <taxon>Pseudokineococcus</taxon>
    </lineage>
</organism>
<evidence type="ECO:0000256" key="13">
    <source>
        <dbReference type="PROSITE-ProRule" id="PRU00391"/>
    </source>
</evidence>
<dbReference type="InterPro" id="IPR000214">
    <property type="entry name" value="Znf_DNA_glyclase/AP_lyase"/>
</dbReference>
<dbReference type="SMART" id="SM01232">
    <property type="entry name" value="H2TH"/>
    <property type="match status" value="1"/>
</dbReference>
<name>A0A849BSK4_9ACTN</name>
<evidence type="ECO:0000256" key="5">
    <source>
        <dbReference type="ARBA" id="ARBA00022771"/>
    </source>
</evidence>
<dbReference type="PANTHER" id="PTHR42697">
    <property type="entry name" value="ENDONUCLEASE 8"/>
    <property type="match status" value="1"/>
</dbReference>
<evidence type="ECO:0000256" key="7">
    <source>
        <dbReference type="ARBA" id="ARBA00022833"/>
    </source>
</evidence>
<reference evidence="17 18" key="1">
    <citation type="submission" date="2020-05" db="EMBL/GenBank/DDBJ databases">
        <title>MicrobeNet Type strains.</title>
        <authorList>
            <person name="Nicholson A.C."/>
        </authorList>
    </citation>
    <scope>NUCLEOTIDE SEQUENCE [LARGE SCALE GENOMIC DNA]</scope>
    <source>
        <strain evidence="17 18">JCM 14547</strain>
    </source>
</reference>
<dbReference type="SMART" id="SM00898">
    <property type="entry name" value="Fapy_DNA_glyco"/>
    <property type="match status" value="1"/>
</dbReference>
<feature type="domain" description="FPG-type" evidence="15">
    <location>
        <begin position="242"/>
        <end position="280"/>
    </location>
</feature>
<dbReference type="Proteomes" id="UP000555552">
    <property type="component" value="Unassembled WGS sequence"/>
</dbReference>
<dbReference type="InterPro" id="IPR035937">
    <property type="entry name" value="FPG_N"/>
</dbReference>
<keyword evidence="11" id="KW-0511">Multifunctional enzyme</keyword>